<dbReference type="PANTHER" id="PTHR30038">
    <property type="entry name" value="ALDEHYDE FERREDOXIN OXIDOREDUCTASE"/>
    <property type="match status" value="1"/>
</dbReference>
<keyword evidence="3" id="KW-0004">4Fe-4S</keyword>
<dbReference type="GO" id="GO:0016625">
    <property type="term" value="F:oxidoreductase activity, acting on the aldehyde or oxo group of donors, iron-sulfur protein as acceptor"/>
    <property type="evidence" value="ECO:0007669"/>
    <property type="project" value="InterPro"/>
</dbReference>
<dbReference type="SUPFAM" id="SSF56228">
    <property type="entry name" value="Aldehyde ferredoxin oxidoreductase, N-terminal domain"/>
    <property type="match status" value="1"/>
</dbReference>
<dbReference type="RefSeq" id="WP_092225818.1">
    <property type="nucleotide sequence ID" value="NZ_FNJI01000042.1"/>
</dbReference>
<accession>A0A1H0V7E2</accession>
<keyword evidence="7" id="KW-0411">Iron-sulfur</keyword>
<evidence type="ECO:0000313" key="10">
    <source>
        <dbReference type="EMBL" id="SDP74303.1"/>
    </source>
</evidence>
<comment type="cofactor">
    <cofactor evidence="1">
        <name>[4Fe-4S] cluster</name>
        <dbReference type="ChEBI" id="CHEBI:49883"/>
    </cofactor>
</comment>
<comment type="cofactor">
    <cofactor evidence="8">
        <name>tungstopterin</name>
        <dbReference type="ChEBI" id="CHEBI:30402"/>
    </cofactor>
</comment>
<keyword evidence="11" id="KW-1185">Reference proteome</keyword>
<sequence>MDKILRINVGAEGGPKAVIEPVGRYATLGGRAMTSTVLWEEVPPDCDPRGPQNKLILAPGIMGGSVATTSGRLSVGCKSPLTGTIKESNAGGQAGHAIARLGYGAIILEGERKVDGLLKLVIDKDGATFAACDELKMLGNYEVAEKIKAEHGDKVVMLGIGPAGEQLLGNSSIAVTDKDFRPTRHAARGGPGAVMGSKGIKVIVIDTEGVSMRRAVDAKGFTEANRKLAKALQDSGYTGQALPAYGSAMLVELVNELGAFPALGARQGQWDESEKISGPTLVETEIERGGEGAATHGCHTGCIIRCSGTFRDKKGKFVTKQPEYETLWAHGGYCGISDLDSIAQMDRLDDDLGLDTIEMGCTIGVMMQAGELEMGDAEGAIALLEEVGRGSEKGKLIGSGAAAVAKHYGVDRAPVVKGQAMAAYDPRAMKGLGVTYATSPMGADHTAGNTLAHHLYMAEPIVPALATDEQWLVSAIEQINSAAIDSTGYCLFLSFAALDQPEAMQYLLESMSAFTGADYTGESFMEMGRSVLKKELDFNRRAGFTQQDDKLPDYVMNEPLAPHDAVFDVPEDQFKQVNDYIKESGSQS</sequence>
<gene>
    <name evidence="10" type="ORF">SAMN05660330_03909</name>
</gene>
<dbReference type="InterPro" id="IPR013983">
    <property type="entry name" value="Ald_Fedxn_OxRdtase_N"/>
</dbReference>
<evidence type="ECO:0000259" key="9">
    <source>
        <dbReference type="SMART" id="SM00790"/>
    </source>
</evidence>
<feature type="domain" description="Aldehyde ferredoxin oxidoreductase N-terminal" evidence="9">
    <location>
        <begin position="1"/>
        <end position="209"/>
    </location>
</feature>
<protein>
    <submittedName>
        <fullName evidence="10">Aldehyde:ferredoxin oxidoreductase</fullName>
    </submittedName>
</protein>
<evidence type="ECO:0000256" key="8">
    <source>
        <dbReference type="ARBA" id="ARBA00049934"/>
    </source>
</evidence>
<dbReference type="Gene3D" id="1.10.599.10">
    <property type="entry name" value="Aldehyde Ferredoxin Oxidoreductase Protein, subunit A, domain 3"/>
    <property type="match status" value="1"/>
</dbReference>
<comment type="similarity">
    <text evidence="2">Belongs to the AOR/FOR family.</text>
</comment>
<dbReference type="GO" id="GO:0051539">
    <property type="term" value="F:4 iron, 4 sulfur cluster binding"/>
    <property type="evidence" value="ECO:0007669"/>
    <property type="project" value="UniProtKB-KW"/>
</dbReference>
<dbReference type="SMART" id="SM00790">
    <property type="entry name" value="AFOR_N"/>
    <property type="match status" value="1"/>
</dbReference>
<evidence type="ECO:0000313" key="11">
    <source>
        <dbReference type="Proteomes" id="UP000199073"/>
    </source>
</evidence>
<dbReference type="PANTHER" id="PTHR30038:SF0">
    <property type="entry name" value="TUNGSTEN-CONTAINING ALDEHYDE FERREDOXIN OXIDOREDUCTASE"/>
    <property type="match status" value="1"/>
</dbReference>
<dbReference type="Pfam" id="PF01314">
    <property type="entry name" value="AFOR_C"/>
    <property type="match status" value="1"/>
</dbReference>
<dbReference type="SUPFAM" id="SSF48310">
    <property type="entry name" value="Aldehyde ferredoxin oxidoreductase, C-terminal domains"/>
    <property type="match status" value="1"/>
</dbReference>
<dbReference type="Pfam" id="PF02730">
    <property type="entry name" value="AFOR_N"/>
    <property type="match status" value="1"/>
</dbReference>
<organism evidence="10 11">
    <name type="scientific">Desulforhopalus singaporensis</name>
    <dbReference type="NCBI Taxonomy" id="91360"/>
    <lineage>
        <taxon>Bacteria</taxon>
        <taxon>Pseudomonadati</taxon>
        <taxon>Thermodesulfobacteriota</taxon>
        <taxon>Desulfobulbia</taxon>
        <taxon>Desulfobulbales</taxon>
        <taxon>Desulfocapsaceae</taxon>
        <taxon>Desulforhopalus</taxon>
    </lineage>
</organism>
<dbReference type="Gene3D" id="1.10.569.10">
    <property type="entry name" value="Aldehyde Ferredoxin Oxidoreductase Protein, subunit A, domain 2"/>
    <property type="match status" value="1"/>
</dbReference>
<dbReference type="Proteomes" id="UP000199073">
    <property type="component" value="Unassembled WGS sequence"/>
</dbReference>
<keyword evidence="6" id="KW-0408">Iron</keyword>
<proteinExistence type="inferred from homology"/>
<evidence type="ECO:0000256" key="5">
    <source>
        <dbReference type="ARBA" id="ARBA00023002"/>
    </source>
</evidence>
<dbReference type="InterPro" id="IPR013985">
    <property type="entry name" value="Ald_Fedxn_OxRdtase_dom3"/>
</dbReference>
<dbReference type="STRING" id="91360.SAMN05660330_03909"/>
<evidence type="ECO:0000256" key="3">
    <source>
        <dbReference type="ARBA" id="ARBA00022485"/>
    </source>
</evidence>
<reference evidence="10 11" key="1">
    <citation type="submission" date="2016-10" db="EMBL/GenBank/DDBJ databases">
        <authorList>
            <person name="de Groot N.N."/>
        </authorList>
    </citation>
    <scope>NUCLEOTIDE SEQUENCE [LARGE SCALE GENOMIC DNA]</scope>
    <source>
        <strain evidence="10 11">DSM 12130</strain>
    </source>
</reference>
<name>A0A1H0V7E2_9BACT</name>
<evidence type="ECO:0000256" key="7">
    <source>
        <dbReference type="ARBA" id="ARBA00023014"/>
    </source>
</evidence>
<evidence type="ECO:0000256" key="2">
    <source>
        <dbReference type="ARBA" id="ARBA00011032"/>
    </source>
</evidence>
<dbReference type="GO" id="GO:0046872">
    <property type="term" value="F:metal ion binding"/>
    <property type="evidence" value="ECO:0007669"/>
    <property type="project" value="UniProtKB-KW"/>
</dbReference>
<evidence type="ECO:0000256" key="1">
    <source>
        <dbReference type="ARBA" id="ARBA00001966"/>
    </source>
</evidence>
<dbReference type="EMBL" id="FNJI01000042">
    <property type="protein sequence ID" value="SDP74303.1"/>
    <property type="molecule type" value="Genomic_DNA"/>
</dbReference>
<keyword evidence="5" id="KW-0560">Oxidoreductase</keyword>
<keyword evidence="4" id="KW-0479">Metal-binding</keyword>
<dbReference type="InterPro" id="IPR013984">
    <property type="entry name" value="Ald_Fedxn_OxRdtase_dom2"/>
</dbReference>
<evidence type="ECO:0000256" key="6">
    <source>
        <dbReference type="ARBA" id="ARBA00023004"/>
    </source>
</evidence>
<dbReference type="Gene3D" id="3.60.9.10">
    <property type="entry name" value="Aldehyde ferredoxin oxidoreductase, N-terminal domain"/>
    <property type="match status" value="1"/>
</dbReference>
<dbReference type="InterPro" id="IPR001203">
    <property type="entry name" value="OxRdtase_Ald_Fedxn_C"/>
</dbReference>
<dbReference type="GO" id="GO:0009055">
    <property type="term" value="F:electron transfer activity"/>
    <property type="evidence" value="ECO:0007669"/>
    <property type="project" value="InterPro"/>
</dbReference>
<dbReference type="InterPro" id="IPR036503">
    <property type="entry name" value="Ald_Fedxn_OxRdtase_N_sf"/>
</dbReference>
<dbReference type="OrthoDB" id="9763894at2"/>
<evidence type="ECO:0000256" key="4">
    <source>
        <dbReference type="ARBA" id="ARBA00022723"/>
    </source>
</evidence>
<dbReference type="InterPro" id="IPR051919">
    <property type="entry name" value="W-dependent_AOR"/>
</dbReference>
<dbReference type="AlphaFoldDB" id="A0A1H0V7E2"/>
<dbReference type="InterPro" id="IPR036021">
    <property type="entry name" value="Tungsten_al_ferr_oxy-like_C"/>
</dbReference>